<dbReference type="Proteomes" id="UP000799441">
    <property type="component" value="Unassembled WGS sequence"/>
</dbReference>
<gene>
    <name evidence="2" type="ORF">K431DRAFT_295439</name>
</gene>
<feature type="region of interest" description="Disordered" evidence="1">
    <location>
        <begin position="16"/>
        <end position="48"/>
    </location>
</feature>
<feature type="region of interest" description="Disordered" evidence="1">
    <location>
        <begin position="124"/>
        <end position="163"/>
    </location>
</feature>
<evidence type="ECO:0000313" key="3">
    <source>
        <dbReference type="Proteomes" id="UP000799441"/>
    </source>
</evidence>
<evidence type="ECO:0000256" key="1">
    <source>
        <dbReference type="SAM" id="MobiDB-lite"/>
    </source>
</evidence>
<feature type="compositionally biased region" description="Low complexity" evidence="1">
    <location>
        <begin position="142"/>
        <end position="163"/>
    </location>
</feature>
<feature type="region of interest" description="Disordered" evidence="1">
    <location>
        <begin position="266"/>
        <end position="392"/>
    </location>
</feature>
<reference evidence="2" key="1">
    <citation type="journal article" date="2020" name="Stud. Mycol.">
        <title>101 Dothideomycetes genomes: a test case for predicting lifestyles and emergence of pathogens.</title>
        <authorList>
            <person name="Haridas S."/>
            <person name="Albert R."/>
            <person name="Binder M."/>
            <person name="Bloem J."/>
            <person name="Labutti K."/>
            <person name="Salamov A."/>
            <person name="Andreopoulos B."/>
            <person name="Baker S."/>
            <person name="Barry K."/>
            <person name="Bills G."/>
            <person name="Bluhm B."/>
            <person name="Cannon C."/>
            <person name="Castanera R."/>
            <person name="Culley D."/>
            <person name="Daum C."/>
            <person name="Ezra D."/>
            <person name="Gonzalez J."/>
            <person name="Henrissat B."/>
            <person name="Kuo A."/>
            <person name="Liang C."/>
            <person name="Lipzen A."/>
            <person name="Lutzoni F."/>
            <person name="Magnuson J."/>
            <person name="Mondo S."/>
            <person name="Nolan M."/>
            <person name="Ohm R."/>
            <person name="Pangilinan J."/>
            <person name="Park H.-J."/>
            <person name="Ramirez L."/>
            <person name="Alfaro M."/>
            <person name="Sun H."/>
            <person name="Tritt A."/>
            <person name="Yoshinaga Y."/>
            <person name="Zwiers L.-H."/>
            <person name="Turgeon B."/>
            <person name="Goodwin S."/>
            <person name="Spatafora J."/>
            <person name="Crous P."/>
            <person name="Grigoriev I."/>
        </authorList>
    </citation>
    <scope>NUCLEOTIDE SEQUENCE</scope>
    <source>
        <strain evidence="2">CBS 116435</strain>
    </source>
</reference>
<dbReference type="EMBL" id="MU003803">
    <property type="protein sequence ID" value="KAF2720064.1"/>
    <property type="molecule type" value="Genomic_DNA"/>
</dbReference>
<feature type="compositionally biased region" description="Polar residues" evidence="1">
    <location>
        <begin position="71"/>
        <end position="84"/>
    </location>
</feature>
<accession>A0A9P4Q8C7</accession>
<organism evidence="2 3">
    <name type="scientific">Polychaeton citri CBS 116435</name>
    <dbReference type="NCBI Taxonomy" id="1314669"/>
    <lineage>
        <taxon>Eukaryota</taxon>
        <taxon>Fungi</taxon>
        <taxon>Dikarya</taxon>
        <taxon>Ascomycota</taxon>
        <taxon>Pezizomycotina</taxon>
        <taxon>Dothideomycetes</taxon>
        <taxon>Dothideomycetidae</taxon>
        <taxon>Capnodiales</taxon>
        <taxon>Capnodiaceae</taxon>
        <taxon>Polychaeton</taxon>
    </lineage>
</organism>
<feature type="compositionally biased region" description="Polar residues" evidence="1">
    <location>
        <begin position="124"/>
        <end position="135"/>
    </location>
</feature>
<sequence length="392" mass="41094">MASGAATSTMSLAILPSAPMPSFSGNNNNSTAMVPTLSAPSPPKKPRLTLDTSYLSTAFGKKATSLRLETLSATSPTSRNTFSNGHGDASPVARQLLSPVASSPSSPVRGPVRRMKPALTPLRTIQHQHQHQAPSPITPERSASTDSVISSSSSSSSTVSSGIESVSSFSTVSSYFGEAPYKLASNIKSILSNGPIPRQDRPSSSAKRSSSANSRRSRSTSPSSASKAPKRVAFKIPLEEEITTSVYTMRHSDLTFAEIASAEAAAVTPTLSPPKRHRAKRGLSLDLDSTVPNSYEAEKAAEEKEVGQQQQQQQAVAAEEEGDRDICPVTPVAGRNKKDREWVWTLGPVATGGAATTATSSSSSSDDEGSVSSASKMDAARRDSARCVEALS</sequence>
<dbReference type="AlphaFoldDB" id="A0A9P4Q8C7"/>
<feature type="region of interest" description="Disordered" evidence="1">
    <location>
        <begin position="192"/>
        <end position="229"/>
    </location>
</feature>
<feature type="compositionally biased region" description="Low complexity" evidence="1">
    <location>
        <begin position="349"/>
        <end position="375"/>
    </location>
</feature>
<feature type="region of interest" description="Disordered" evidence="1">
    <location>
        <begin position="70"/>
        <end position="91"/>
    </location>
</feature>
<name>A0A9P4Q8C7_9PEZI</name>
<proteinExistence type="predicted"/>
<feature type="compositionally biased region" description="Polar residues" evidence="1">
    <location>
        <begin position="23"/>
        <end position="33"/>
    </location>
</feature>
<comment type="caution">
    <text evidence="2">The sequence shown here is derived from an EMBL/GenBank/DDBJ whole genome shotgun (WGS) entry which is preliminary data.</text>
</comment>
<feature type="compositionally biased region" description="Low complexity" evidence="1">
    <location>
        <begin position="202"/>
        <end position="227"/>
    </location>
</feature>
<feature type="compositionally biased region" description="Low complexity" evidence="1">
    <location>
        <begin position="307"/>
        <end position="317"/>
    </location>
</feature>
<protein>
    <submittedName>
        <fullName evidence="2">Uncharacterized protein</fullName>
    </submittedName>
</protein>
<feature type="compositionally biased region" description="Basic and acidic residues" evidence="1">
    <location>
        <begin position="296"/>
        <end position="306"/>
    </location>
</feature>
<evidence type="ECO:0000313" key="2">
    <source>
        <dbReference type="EMBL" id="KAF2720064.1"/>
    </source>
</evidence>
<keyword evidence="3" id="KW-1185">Reference proteome</keyword>
<dbReference type="OrthoDB" id="5206740at2759"/>